<dbReference type="PANTHER" id="PTHR43818">
    <property type="entry name" value="BCDNA.GH03377"/>
    <property type="match status" value="1"/>
</dbReference>
<feature type="domain" description="GFO/IDH/MocA-like oxidoreductase" evidence="3">
    <location>
        <begin position="131"/>
        <end position="228"/>
    </location>
</feature>
<dbReference type="Pfam" id="PF22725">
    <property type="entry name" value="GFO_IDH_MocA_C3"/>
    <property type="match status" value="1"/>
</dbReference>
<dbReference type="InterPro" id="IPR036291">
    <property type="entry name" value="NAD(P)-bd_dom_sf"/>
</dbReference>
<keyword evidence="5" id="KW-1185">Reference proteome</keyword>
<dbReference type="Gene3D" id="3.40.50.720">
    <property type="entry name" value="NAD(P)-binding Rossmann-like Domain"/>
    <property type="match status" value="1"/>
</dbReference>
<evidence type="ECO:0000313" key="5">
    <source>
        <dbReference type="Proteomes" id="UP000267081"/>
    </source>
</evidence>
<protein>
    <submittedName>
        <fullName evidence="4">Gfo/Idh/MocA family oxidoreductase</fullName>
    </submittedName>
</protein>
<reference evidence="4 5" key="1">
    <citation type="submission" date="2018-12" db="EMBL/GenBank/DDBJ databases">
        <title>Amycolatopsis eburnea sp. nov. actinomycete associate with arbuscular mycorrhiza fungal spore.</title>
        <authorList>
            <person name="Lumyong S."/>
            <person name="Chaiya L."/>
        </authorList>
    </citation>
    <scope>NUCLEOTIDE SEQUENCE [LARGE SCALE GENOMIC DNA]</scope>
    <source>
        <strain evidence="4 5">GLM-1</strain>
    </source>
</reference>
<feature type="domain" description="Gfo/Idh/MocA-like oxidoreductase N-terminal" evidence="2">
    <location>
        <begin position="6"/>
        <end position="121"/>
    </location>
</feature>
<dbReference type="OrthoDB" id="9815825at2"/>
<dbReference type="GO" id="GO:0016491">
    <property type="term" value="F:oxidoreductase activity"/>
    <property type="evidence" value="ECO:0007669"/>
    <property type="project" value="UniProtKB-KW"/>
</dbReference>
<dbReference type="PANTHER" id="PTHR43818:SF11">
    <property type="entry name" value="BCDNA.GH03377"/>
    <property type="match status" value="1"/>
</dbReference>
<dbReference type="AlphaFoldDB" id="A0A427T147"/>
<dbReference type="RefSeq" id="WP_125313932.1">
    <property type="nucleotide sequence ID" value="NZ_RSEC01000059.1"/>
</dbReference>
<evidence type="ECO:0000259" key="2">
    <source>
        <dbReference type="Pfam" id="PF01408"/>
    </source>
</evidence>
<evidence type="ECO:0000256" key="1">
    <source>
        <dbReference type="ARBA" id="ARBA00023002"/>
    </source>
</evidence>
<dbReference type="Proteomes" id="UP000267081">
    <property type="component" value="Unassembled WGS sequence"/>
</dbReference>
<dbReference type="GO" id="GO:0000166">
    <property type="term" value="F:nucleotide binding"/>
    <property type="evidence" value="ECO:0007669"/>
    <property type="project" value="InterPro"/>
</dbReference>
<dbReference type="SUPFAM" id="SSF55347">
    <property type="entry name" value="Glyceraldehyde-3-phosphate dehydrogenase-like, C-terminal domain"/>
    <property type="match status" value="1"/>
</dbReference>
<dbReference type="InterPro" id="IPR050463">
    <property type="entry name" value="Gfo/Idh/MocA_oxidrdct_glycsds"/>
</dbReference>
<gene>
    <name evidence="4" type="ORF">EIY87_33605</name>
</gene>
<evidence type="ECO:0000259" key="3">
    <source>
        <dbReference type="Pfam" id="PF22725"/>
    </source>
</evidence>
<organism evidence="4 5">
    <name type="scientific">Amycolatopsis eburnea</name>
    <dbReference type="NCBI Taxonomy" id="2267691"/>
    <lineage>
        <taxon>Bacteria</taxon>
        <taxon>Bacillati</taxon>
        <taxon>Actinomycetota</taxon>
        <taxon>Actinomycetes</taxon>
        <taxon>Pseudonocardiales</taxon>
        <taxon>Pseudonocardiaceae</taxon>
        <taxon>Amycolatopsis</taxon>
    </lineage>
</organism>
<comment type="caution">
    <text evidence="4">The sequence shown here is derived from an EMBL/GenBank/DDBJ whole genome shotgun (WGS) entry which is preliminary data.</text>
</comment>
<name>A0A427T147_9PSEU</name>
<proteinExistence type="predicted"/>
<keyword evidence="1" id="KW-0560">Oxidoreductase</keyword>
<dbReference type="EMBL" id="RSEC01000059">
    <property type="protein sequence ID" value="RSD11707.1"/>
    <property type="molecule type" value="Genomic_DNA"/>
</dbReference>
<sequence>MGTHGVGIAGWGAAGRLMAAALGRSARFRLAGIADVDPAARERAAAETGVQVYPDVASLAASADVDVVYVATPTATHLEAVRAVAAQGKHVISEKPLATTLADARLAVEAAERAGVVLLVGATHSYNAPVRVLRRLVEDGTLGPLLSVCANCHTDWHRRPRSPADLDAAQGNGLVLRQGAHQIDVLRYVCGGLTESVTGTTFGGADGTELGFSAQLAFPGGVHASAYYVGTGGFDSRLQTWGVGELGTFDVAATPETNRFFVLSGEGAVSPVFGTLAATFADGGAWVTPTGALVFAGGDVTEVGVEDEVSGWQALLAELAGALDGHPAVHTGRWGLATLEVALALHESARTGRRVGLHHQVPTQPDLQA</sequence>
<evidence type="ECO:0000313" key="4">
    <source>
        <dbReference type="EMBL" id="RSD11707.1"/>
    </source>
</evidence>
<dbReference type="Gene3D" id="3.30.360.10">
    <property type="entry name" value="Dihydrodipicolinate Reductase, domain 2"/>
    <property type="match status" value="1"/>
</dbReference>
<accession>A0A427T147</accession>
<dbReference type="Pfam" id="PF01408">
    <property type="entry name" value="GFO_IDH_MocA"/>
    <property type="match status" value="1"/>
</dbReference>
<dbReference type="InterPro" id="IPR000683">
    <property type="entry name" value="Gfo/Idh/MocA-like_OxRdtase_N"/>
</dbReference>
<dbReference type="InterPro" id="IPR055170">
    <property type="entry name" value="GFO_IDH_MocA-like_dom"/>
</dbReference>
<dbReference type="SUPFAM" id="SSF51735">
    <property type="entry name" value="NAD(P)-binding Rossmann-fold domains"/>
    <property type="match status" value="1"/>
</dbReference>